<dbReference type="EMBL" id="JGZT01000007">
    <property type="protein sequence ID" value="KFJ02372.1"/>
    <property type="molecule type" value="Genomic_DNA"/>
</dbReference>
<feature type="region of interest" description="Disordered" evidence="1">
    <location>
        <begin position="1"/>
        <end position="185"/>
    </location>
</feature>
<dbReference type="Proteomes" id="UP000029003">
    <property type="component" value="Unassembled WGS sequence"/>
</dbReference>
<comment type="caution">
    <text evidence="2">The sequence shown here is derived from an EMBL/GenBank/DDBJ whole genome shotgun (WGS) entry which is preliminary data.</text>
</comment>
<evidence type="ECO:0000313" key="3">
    <source>
        <dbReference type="Proteomes" id="UP000029003"/>
    </source>
</evidence>
<reference evidence="2 3" key="1">
    <citation type="submission" date="2014-03" db="EMBL/GenBank/DDBJ databases">
        <title>Genomics of Bifidobacteria.</title>
        <authorList>
            <person name="Ventura M."/>
            <person name="Milani C."/>
            <person name="Lugli G.A."/>
        </authorList>
    </citation>
    <scope>NUCLEOTIDE SEQUENCE [LARGE SCALE GENOMIC DNA]</scope>
    <source>
        <strain evidence="2 3">LMG 21395</strain>
    </source>
</reference>
<name>A0A087E3M1_9BIFI</name>
<gene>
    <name evidence="2" type="ORF">THER5_1934</name>
</gene>
<dbReference type="AlphaFoldDB" id="A0A087E3M1"/>
<proteinExistence type="predicted"/>
<organism evidence="2 3">
    <name type="scientific">Bifidobacterium thermacidophilum subsp. thermacidophilum</name>
    <dbReference type="NCBI Taxonomy" id="79262"/>
    <lineage>
        <taxon>Bacteria</taxon>
        <taxon>Bacillati</taxon>
        <taxon>Actinomycetota</taxon>
        <taxon>Actinomycetes</taxon>
        <taxon>Bifidobacteriales</taxon>
        <taxon>Bifidobacteriaceae</taxon>
        <taxon>Bifidobacterium</taxon>
    </lineage>
</organism>
<evidence type="ECO:0000256" key="1">
    <source>
        <dbReference type="SAM" id="MobiDB-lite"/>
    </source>
</evidence>
<evidence type="ECO:0000313" key="2">
    <source>
        <dbReference type="EMBL" id="KFJ02372.1"/>
    </source>
</evidence>
<feature type="compositionally biased region" description="Polar residues" evidence="1">
    <location>
        <begin position="1"/>
        <end position="13"/>
    </location>
</feature>
<protein>
    <submittedName>
        <fullName evidence="2">Uncharacterized protein</fullName>
    </submittedName>
</protein>
<sequence>MHGSNPISMSNLRISPRKQAVRQATAIRTHPKTAESRGPRTKTSQPPNRPRPRSRTKSNLGPRFRVQSTGAAPAANRHRPQPARNSGIPRFVDHRRPTAQPGTHGFQCSPRPEADFGVRSPNQFTETGRPAAVAIRINPITAESRGPRNRYKSSHRQSPTSHADPIQSRGPISEPVHDGGPCGRQ</sequence>
<accession>A0A087E3M1</accession>